<feature type="non-terminal residue" evidence="4">
    <location>
        <position position="451"/>
    </location>
</feature>
<keyword evidence="2" id="KW-0472">Membrane</keyword>
<feature type="signal peptide" evidence="3">
    <location>
        <begin position="1"/>
        <end position="43"/>
    </location>
</feature>
<keyword evidence="3" id="KW-0732">Signal</keyword>
<feature type="chain" id="PRO_5035779739" description="TPM domain-containing protein" evidence="3">
    <location>
        <begin position="44"/>
        <end position="451"/>
    </location>
</feature>
<feature type="transmembrane region" description="Helical" evidence="2">
    <location>
        <begin position="197"/>
        <end position="217"/>
    </location>
</feature>
<gene>
    <name evidence="4" type="ORF">KDA82_34370</name>
</gene>
<organism evidence="4 5">
    <name type="scientific">Streptomyces daliensis</name>
    <dbReference type="NCBI Taxonomy" id="299421"/>
    <lineage>
        <taxon>Bacteria</taxon>
        <taxon>Bacillati</taxon>
        <taxon>Actinomycetota</taxon>
        <taxon>Actinomycetes</taxon>
        <taxon>Kitasatosporales</taxon>
        <taxon>Streptomycetaceae</taxon>
        <taxon>Streptomyces</taxon>
    </lineage>
</organism>
<accession>A0A8T4J8N1</accession>
<dbReference type="Proteomes" id="UP000675554">
    <property type="component" value="Unassembled WGS sequence"/>
</dbReference>
<feature type="region of interest" description="Disordered" evidence="1">
    <location>
        <begin position="42"/>
        <end position="61"/>
    </location>
</feature>
<keyword evidence="2" id="KW-0812">Transmembrane</keyword>
<comment type="caution">
    <text evidence="4">The sequence shown here is derived from an EMBL/GenBank/DDBJ whole genome shotgun (WGS) entry which is preliminary data.</text>
</comment>
<dbReference type="EMBL" id="JAGSMN010001144">
    <property type="protein sequence ID" value="MBR7677984.1"/>
    <property type="molecule type" value="Genomic_DNA"/>
</dbReference>
<sequence>MALHAVRPRTRTHRPRGGGPLAALVTFLLAAVTLLAMATSAGAAPGASGPATPEEIGKALRERPVYVDERARDRLGAADQRALSERIESAGEPVYVVVLPKDAAYHQRTVISDIREATGRAGVYGVLLGEQFGAASDTSLMPGDRARDLARETERRSGAVDAAALTGFADRAAASVGEGAGGTSGGAGRADTGGSGAVGTVLGVLLLGGMAAAVLFVGRGAVRARKEEAAELARVKATVDEDVTSYGEELDRLDFAPSAPGGASPEENEALVAEYGAALDAYEEAKAAMARVRTPRDVREVTSALEGGRFALATLRARRAGEPLPEHRAPCFFDPRHGPSAEDREWSPEGGAPRPVPVCAADAARLDDGEPPMARHVETAGGRRPYWEAGPAYGPWAGGFFGGYGTTVVSGMLIGTMLGSAMGAGTAWAGDGGGYGGDGFGGDGFGGGGFD</sequence>
<evidence type="ECO:0000256" key="2">
    <source>
        <dbReference type="SAM" id="Phobius"/>
    </source>
</evidence>
<evidence type="ECO:0000256" key="3">
    <source>
        <dbReference type="SAM" id="SignalP"/>
    </source>
</evidence>
<evidence type="ECO:0000256" key="1">
    <source>
        <dbReference type="SAM" id="MobiDB-lite"/>
    </source>
</evidence>
<reference evidence="4" key="1">
    <citation type="submission" date="2021-04" db="EMBL/GenBank/DDBJ databases">
        <title>Sequencing of actinobacteria type strains.</title>
        <authorList>
            <person name="Nguyen G.-S."/>
            <person name="Wentzel A."/>
        </authorList>
    </citation>
    <scope>NUCLEOTIDE SEQUENCE</scope>
    <source>
        <strain evidence="4">DSM 42095</strain>
    </source>
</reference>
<feature type="compositionally biased region" description="Low complexity" evidence="1">
    <location>
        <begin position="42"/>
        <end position="53"/>
    </location>
</feature>
<keyword evidence="5" id="KW-1185">Reference proteome</keyword>
<evidence type="ECO:0008006" key="6">
    <source>
        <dbReference type="Google" id="ProtNLM"/>
    </source>
</evidence>
<evidence type="ECO:0000313" key="4">
    <source>
        <dbReference type="EMBL" id="MBR7677984.1"/>
    </source>
</evidence>
<evidence type="ECO:0000313" key="5">
    <source>
        <dbReference type="Proteomes" id="UP000675554"/>
    </source>
</evidence>
<proteinExistence type="predicted"/>
<protein>
    <recommendedName>
        <fullName evidence="6">TPM domain-containing protein</fullName>
    </recommendedName>
</protein>
<name>A0A8T4J8N1_9ACTN</name>
<keyword evidence="2" id="KW-1133">Transmembrane helix</keyword>
<dbReference type="AlphaFoldDB" id="A0A8T4J8N1"/>